<dbReference type="InterPro" id="IPR051698">
    <property type="entry name" value="Transposase_11-like"/>
</dbReference>
<dbReference type="AlphaFoldDB" id="A0A3G2JBU5"/>
<dbReference type="InterPro" id="IPR047647">
    <property type="entry name" value="ISAs1_transpos"/>
</dbReference>
<evidence type="ECO:0000256" key="1">
    <source>
        <dbReference type="SAM" id="MobiDB-lite"/>
    </source>
</evidence>
<gene>
    <name evidence="4" type="ORF">D9753_07980</name>
</gene>
<sequence length="402" mass="43352">MPARSSSLIPRPLGQLADTAPAVPDDLPGLLTCLAQVPDPRRDQGRRHPLAFVLSLAACAVLAGAKSLAAIAEWAADAPPDVLARLGGPCREPGRGPVAPAEATVRRVLQRIDGDALDTAVGSWLAGRERAAGREENDSDRRPLPSLAVDGKTVRGARRTDGTQVHLLAAMTGTGLVTAQREVDATTNEITVFQPLLAPLNLHGTVVTFDALHSQTAHARFLVEDKHAHYIALVKGNQPTLHQWLKALPWREVPLLDKTRATAHGRDEIRRIKAAAVAGIAFPHAVQAVQIVRRRRIATTGKVTLERIYGMTDLTAEQADATEIARRVHGHWGIENEIHHVRDTTYAEDASHVRTGTAPRAMASQRNLAIGALRLANQTNIAAGLRHHTRDANRPLITLGIM</sequence>
<dbReference type="GO" id="GO:0003677">
    <property type="term" value="F:DNA binding"/>
    <property type="evidence" value="ECO:0007669"/>
    <property type="project" value="InterPro"/>
</dbReference>
<dbReference type="InterPro" id="IPR002559">
    <property type="entry name" value="Transposase_11"/>
</dbReference>
<name>A0A3G2JBU5_9ACTN</name>
<evidence type="ECO:0000259" key="2">
    <source>
        <dbReference type="Pfam" id="PF01609"/>
    </source>
</evidence>
<reference evidence="4 5" key="1">
    <citation type="submission" date="2018-10" db="EMBL/GenBank/DDBJ databases">
        <title>The genome of Streptomyces dangxiongensis Z022.</title>
        <authorList>
            <person name="Zhang B."/>
        </authorList>
    </citation>
    <scope>NUCLEOTIDE SEQUENCE [LARGE SCALE GENOMIC DNA]</scope>
    <source>
        <strain evidence="4 5">Z022</strain>
    </source>
</reference>
<dbReference type="PANTHER" id="PTHR30298:SF0">
    <property type="entry name" value="PROTEIN YBFL-RELATED"/>
    <property type="match status" value="1"/>
</dbReference>
<feature type="region of interest" description="Disordered" evidence="1">
    <location>
        <begin position="1"/>
        <end position="20"/>
    </location>
</feature>
<dbReference type="Proteomes" id="UP000268329">
    <property type="component" value="Chromosome"/>
</dbReference>
<dbReference type="InterPro" id="IPR032806">
    <property type="entry name" value="YbfD_N"/>
</dbReference>
<feature type="domain" description="Transposase IS4-like" evidence="2">
    <location>
        <begin position="147"/>
        <end position="366"/>
    </location>
</feature>
<feature type="domain" description="H repeat-associated protein N-terminal" evidence="3">
    <location>
        <begin position="32"/>
        <end position="125"/>
    </location>
</feature>
<keyword evidence="5" id="KW-1185">Reference proteome</keyword>
<accession>A0A3G2JBU5</accession>
<dbReference type="OrthoDB" id="3867913at2"/>
<dbReference type="KEGG" id="sdd:D9753_07980"/>
<dbReference type="GO" id="GO:0004803">
    <property type="term" value="F:transposase activity"/>
    <property type="evidence" value="ECO:0007669"/>
    <property type="project" value="InterPro"/>
</dbReference>
<evidence type="ECO:0000259" key="3">
    <source>
        <dbReference type="Pfam" id="PF13808"/>
    </source>
</evidence>
<evidence type="ECO:0000313" key="5">
    <source>
        <dbReference type="Proteomes" id="UP000268329"/>
    </source>
</evidence>
<protein>
    <submittedName>
        <fullName evidence="4">ISAs1 family transposase</fullName>
    </submittedName>
</protein>
<dbReference type="Pfam" id="PF01609">
    <property type="entry name" value="DDE_Tnp_1"/>
    <property type="match status" value="1"/>
</dbReference>
<dbReference type="EMBL" id="CP033073">
    <property type="protein sequence ID" value="AYN38865.1"/>
    <property type="molecule type" value="Genomic_DNA"/>
</dbReference>
<dbReference type="NCBIfam" id="NF033564">
    <property type="entry name" value="transpos_ISAs1"/>
    <property type="match status" value="1"/>
</dbReference>
<dbReference type="GO" id="GO:0006313">
    <property type="term" value="P:DNA transposition"/>
    <property type="evidence" value="ECO:0007669"/>
    <property type="project" value="InterPro"/>
</dbReference>
<dbReference type="RefSeq" id="WP_121786369.1">
    <property type="nucleotide sequence ID" value="NZ_CP033073.1"/>
</dbReference>
<organism evidence="4 5">
    <name type="scientific">Streptomyces dangxiongensis</name>
    <dbReference type="NCBI Taxonomy" id="1442032"/>
    <lineage>
        <taxon>Bacteria</taxon>
        <taxon>Bacillati</taxon>
        <taxon>Actinomycetota</taxon>
        <taxon>Actinomycetes</taxon>
        <taxon>Kitasatosporales</taxon>
        <taxon>Streptomycetaceae</taxon>
        <taxon>Streptomyces</taxon>
    </lineage>
</organism>
<dbReference type="Pfam" id="PF13808">
    <property type="entry name" value="DDE_Tnp_1_assoc"/>
    <property type="match status" value="1"/>
</dbReference>
<evidence type="ECO:0000313" key="4">
    <source>
        <dbReference type="EMBL" id="AYN38865.1"/>
    </source>
</evidence>
<proteinExistence type="predicted"/>
<dbReference type="PANTHER" id="PTHR30298">
    <property type="entry name" value="H REPEAT-ASSOCIATED PREDICTED TRANSPOSASE"/>
    <property type="match status" value="1"/>
</dbReference>